<reference evidence="3" key="1">
    <citation type="submission" date="2025-08" db="UniProtKB">
        <authorList>
            <consortium name="RefSeq"/>
        </authorList>
    </citation>
    <scope>IDENTIFICATION</scope>
</reference>
<proteinExistence type="predicted"/>
<organism evidence="2 3">
    <name type="scientific">Clupea harengus</name>
    <name type="common">Atlantic herring</name>
    <dbReference type="NCBI Taxonomy" id="7950"/>
    <lineage>
        <taxon>Eukaryota</taxon>
        <taxon>Metazoa</taxon>
        <taxon>Chordata</taxon>
        <taxon>Craniata</taxon>
        <taxon>Vertebrata</taxon>
        <taxon>Euteleostomi</taxon>
        <taxon>Actinopterygii</taxon>
        <taxon>Neopterygii</taxon>
        <taxon>Teleostei</taxon>
        <taxon>Clupei</taxon>
        <taxon>Clupeiformes</taxon>
        <taxon>Clupeoidei</taxon>
        <taxon>Clupeidae</taxon>
        <taxon>Clupea</taxon>
    </lineage>
</organism>
<dbReference type="RefSeq" id="XP_042561079.1">
    <property type="nucleotide sequence ID" value="XM_042705145.1"/>
</dbReference>
<dbReference type="AlphaFoldDB" id="A0A8M1KGX7"/>
<dbReference type="KEGG" id="char:122130410"/>
<dbReference type="PANTHER" id="PTHR45752:SF21">
    <property type="entry name" value="LEUCINE-RICH REPEAT-CONTAINING PROTEIN 63"/>
    <property type="match status" value="1"/>
</dbReference>
<name>A0A8M1KGX7_CLUHA</name>
<sequence length="365" mass="40915">MPSPHVPLLRRPLPPKKLSPLEPRASPLLSVSASQQESEEHEKRGSRCLTPGASWGSAVTLPPARPQPTPVLPAADPPPCQPIMFPPFPCRPPRTLPTMPLLHLLLEQPRYAPPPPQFLLNDFLLQLGHSRAHQRLSRRRVSVYPYRKLLEHFLFDLHSSKQTEVANQILSSEQIPPTKCRVPQRQMLCELQAFIHMEYQVQSLRSVCVCEHTSLEEWPPQDSPDSSVTHYLGSEVILNSVTTKHFQGGRRTHSPFEPTGGWGGVSPSQLAILDCLNQGGTDLNLKAHFISQLPDLSLLADTLVYLNLSFNNLSEFPLELCSLQSLQKLKLRDNPLLLLPAEIHRLTSLNTLVLSFCKLDHLPSE</sequence>
<dbReference type="PROSITE" id="PS51450">
    <property type="entry name" value="LRR"/>
    <property type="match status" value="1"/>
</dbReference>
<feature type="compositionally biased region" description="Pro residues" evidence="1">
    <location>
        <begin position="63"/>
        <end position="75"/>
    </location>
</feature>
<dbReference type="OrthoDB" id="660555at2759"/>
<accession>A0A8M1KGX7</accession>
<dbReference type="GeneID" id="122130410"/>
<keyword evidence="2" id="KW-1185">Reference proteome</keyword>
<evidence type="ECO:0000256" key="1">
    <source>
        <dbReference type="SAM" id="MobiDB-lite"/>
    </source>
</evidence>
<evidence type="ECO:0000313" key="3">
    <source>
        <dbReference type="RefSeq" id="XP_042561079.1"/>
    </source>
</evidence>
<protein>
    <submittedName>
        <fullName evidence="3">Uncharacterized protein LOC122130410</fullName>
    </submittedName>
</protein>
<feature type="compositionally biased region" description="Low complexity" evidence="1">
    <location>
        <begin position="1"/>
        <end position="23"/>
    </location>
</feature>
<dbReference type="InterPro" id="IPR001611">
    <property type="entry name" value="Leu-rich_rpt"/>
</dbReference>
<dbReference type="InterPro" id="IPR050715">
    <property type="entry name" value="LRR-SigEffector_domain"/>
</dbReference>
<feature type="region of interest" description="Disordered" evidence="1">
    <location>
        <begin position="1"/>
        <end position="75"/>
    </location>
</feature>
<dbReference type="PANTHER" id="PTHR45752">
    <property type="entry name" value="LEUCINE-RICH REPEAT-CONTAINING"/>
    <property type="match status" value="1"/>
</dbReference>
<dbReference type="Proteomes" id="UP000515152">
    <property type="component" value="Unplaced"/>
</dbReference>
<evidence type="ECO:0000313" key="2">
    <source>
        <dbReference type="Proteomes" id="UP000515152"/>
    </source>
</evidence>
<gene>
    <name evidence="3" type="primary">LOC122130410</name>
</gene>